<comment type="caution">
    <text evidence="1">The sequence shown here is derived from an EMBL/GenBank/DDBJ whole genome shotgun (WGS) entry which is preliminary data.</text>
</comment>
<reference evidence="1" key="1">
    <citation type="submission" date="2023-12" db="EMBL/GenBank/DDBJ databases">
        <title>Genome assembly of Anisodus tanguticus.</title>
        <authorList>
            <person name="Wang Y.-J."/>
        </authorList>
    </citation>
    <scope>NUCLEOTIDE SEQUENCE</scope>
    <source>
        <strain evidence="1">KB-2021</strain>
        <tissue evidence="1">Leaf</tissue>
    </source>
</reference>
<organism evidence="1 2">
    <name type="scientific">Anisodus tanguticus</name>
    <dbReference type="NCBI Taxonomy" id="243964"/>
    <lineage>
        <taxon>Eukaryota</taxon>
        <taxon>Viridiplantae</taxon>
        <taxon>Streptophyta</taxon>
        <taxon>Embryophyta</taxon>
        <taxon>Tracheophyta</taxon>
        <taxon>Spermatophyta</taxon>
        <taxon>Magnoliopsida</taxon>
        <taxon>eudicotyledons</taxon>
        <taxon>Gunneridae</taxon>
        <taxon>Pentapetalae</taxon>
        <taxon>asterids</taxon>
        <taxon>lamiids</taxon>
        <taxon>Solanales</taxon>
        <taxon>Solanaceae</taxon>
        <taxon>Solanoideae</taxon>
        <taxon>Hyoscyameae</taxon>
        <taxon>Anisodus</taxon>
    </lineage>
</organism>
<sequence length="103" mass="11740">MICCWDLSYEFLDAQKRHHRFVKEKRTAIKEGDLVKRTGSIVDVPAGKAMLGQSTLATKTSLTDSFIAWNATLNCQRLGTKPLSSSLKEAMHPLFEWYLIHKE</sequence>
<proteinExistence type="predicted"/>
<dbReference type="Proteomes" id="UP001291623">
    <property type="component" value="Unassembled WGS sequence"/>
</dbReference>
<name>A0AAE1S9T6_9SOLA</name>
<accession>A0AAE1S9T6</accession>
<keyword evidence="2" id="KW-1185">Reference proteome</keyword>
<evidence type="ECO:0000313" key="2">
    <source>
        <dbReference type="Proteomes" id="UP001291623"/>
    </source>
</evidence>
<dbReference type="EMBL" id="JAVYJV010000007">
    <property type="protein sequence ID" value="KAK4366598.1"/>
    <property type="molecule type" value="Genomic_DNA"/>
</dbReference>
<gene>
    <name evidence="1" type="ORF">RND71_014478</name>
</gene>
<dbReference type="AlphaFoldDB" id="A0AAE1S9T6"/>
<protein>
    <submittedName>
        <fullName evidence="1">Uncharacterized protein</fullName>
    </submittedName>
</protein>
<evidence type="ECO:0000313" key="1">
    <source>
        <dbReference type="EMBL" id="KAK4366598.1"/>
    </source>
</evidence>